<dbReference type="GO" id="GO:0015074">
    <property type="term" value="P:DNA integration"/>
    <property type="evidence" value="ECO:0007669"/>
    <property type="project" value="InterPro"/>
</dbReference>
<keyword evidence="2" id="KW-0695">RNA-directed DNA polymerase</keyword>
<dbReference type="Proteomes" id="UP000198211">
    <property type="component" value="Unassembled WGS sequence"/>
</dbReference>
<dbReference type="OrthoDB" id="119552at2759"/>
<dbReference type="EMBL" id="NBNE01012201">
    <property type="protein sequence ID" value="OWY96009.1"/>
    <property type="molecule type" value="Genomic_DNA"/>
</dbReference>
<keyword evidence="2" id="KW-0808">Transferase</keyword>
<evidence type="ECO:0000313" key="3">
    <source>
        <dbReference type="Proteomes" id="UP000198211"/>
    </source>
</evidence>
<name>A0A225UUT8_9STRA</name>
<keyword evidence="3" id="KW-1185">Reference proteome</keyword>
<reference evidence="3" key="1">
    <citation type="submission" date="2017-03" db="EMBL/GenBank/DDBJ databases">
        <title>Phytopthora megakarya and P. palmivora, two closely related causual agents of cacao black pod achieved similar genome size and gene model numbers by different mechanisms.</title>
        <authorList>
            <person name="Ali S."/>
            <person name="Shao J."/>
            <person name="Larry D.J."/>
            <person name="Kronmiller B."/>
            <person name="Shen D."/>
            <person name="Strem M.D."/>
            <person name="Melnick R.L."/>
            <person name="Guiltinan M.J."/>
            <person name="Tyler B.M."/>
            <person name="Meinhardt L.W."/>
            <person name="Bailey B.A."/>
        </authorList>
    </citation>
    <scope>NUCLEOTIDE SEQUENCE [LARGE SCALE GENOMIC DNA]</scope>
    <source>
        <strain evidence="3">zdho120</strain>
    </source>
</reference>
<dbReference type="AlphaFoldDB" id="A0A225UUT8"/>
<dbReference type="InterPro" id="IPR041588">
    <property type="entry name" value="Integrase_H2C2"/>
</dbReference>
<dbReference type="InterPro" id="IPR050951">
    <property type="entry name" value="Retrovirus_Pol_polyprotein"/>
</dbReference>
<dbReference type="Pfam" id="PF17921">
    <property type="entry name" value="Integrase_H2C2"/>
    <property type="match status" value="1"/>
</dbReference>
<dbReference type="InterPro" id="IPR012337">
    <property type="entry name" value="RNaseH-like_sf"/>
</dbReference>
<organism evidence="2 3">
    <name type="scientific">Phytophthora megakarya</name>
    <dbReference type="NCBI Taxonomy" id="4795"/>
    <lineage>
        <taxon>Eukaryota</taxon>
        <taxon>Sar</taxon>
        <taxon>Stramenopiles</taxon>
        <taxon>Oomycota</taxon>
        <taxon>Peronosporomycetes</taxon>
        <taxon>Peronosporales</taxon>
        <taxon>Peronosporaceae</taxon>
        <taxon>Phytophthora</taxon>
    </lineage>
</organism>
<protein>
    <submittedName>
        <fullName evidence="2">Reverse transcriptase</fullName>
    </submittedName>
</protein>
<keyword evidence="2" id="KW-0548">Nucleotidyltransferase</keyword>
<accession>A0A225UUT8</accession>
<evidence type="ECO:0000313" key="2">
    <source>
        <dbReference type="EMBL" id="OWY96009.1"/>
    </source>
</evidence>
<dbReference type="PROSITE" id="PS50994">
    <property type="entry name" value="INTEGRASE"/>
    <property type="match status" value="1"/>
</dbReference>
<dbReference type="FunFam" id="1.10.340.70:FF:000001">
    <property type="entry name" value="Retrovirus-related Pol polyprotein from transposon gypsy-like Protein"/>
    <property type="match status" value="1"/>
</dbReference>
<evidence type="ECO:0000259" key="1">
    <source>
        <dbReference type="PROSITE" id="PS50994"/>
    </source>
</evidence>
<dbReference type="Gene3D" id="1.10.340.70">
    <property type="match status" value="1"/>
</dbReference>
<dbReference type="GO" id="GO:0003676">
    <property type="term" value="F:nucleic acid binding"/>
    <property type="evidence" value="ECO:0007669"/>
    <property type="project" value="InterPro"/>
</dbReference>
<dbReference type="InterPro" id="IPR036397">
    <property type="entry name" value="RNaseH_sf"/>
</dbReference>
<dbReference type="STRING" id="4795.A0A225UUT8"/>
<gene>
    <name evidence="2" type="ORF">PHMEG_00033835</name>
</gene>
<proteinExistence type="predicted"/>
<dbReference type="PANTHER" id="PTHR37984:SF5">
    <property type="entry name" value="PROTEIN NYNRIN-LIKE"/>
    <property type="match status" value="1"/>
</dbReference>
<dbReference type="GO" id="GO:0003964">
    <property type="term" value="F:RNA-directed DNA polymerase activity"/>
    <property type="evidence" value="ECO:0007669"/>
    <property type="project" value="UniProtKB-KW"/>
</dbReference>
<dbReference type="InterPro" id="IPR001584">
    <property type="entry name" value="Integrase_cat-core"/>
</dbReference>
<dbReference type="PANTHER" id="PTHR37984">
    <property type="entry name" value="PROTEIN CBG26694"/>
    <property type="match status" value="1"/>
</dbReference>
<dbReference type="Gene3D" id="3.30.420.10">
    <property type="entry name" value="Ribonuclease H-like superfamily/Ribonuclease H"/>
    <property type="match status" value="1"/>
</dbReference>
<dbReference type="SUPFAM" id="SSF53098">
    <property type="entry name" value="Ribonuclease H-like"/>
    <property type="match status" value="1"/>
</dbReference>
<sequence>MGPLEYQAERWRRSKVYQDEDHQLLNLKKLLRGEVDSFSRAQIRRLSKEADLFVLDSRDVLFRLNYLALGRPRDQTDMLRLAVPETLRQDILYNAHEDFQGDHQGITRTHEKLQSDFYWYGMYADVETFIKELERGVPQPGTLAGNIEPTRPFEIVSMDFVTHLPESARGNAFLLLFQVMFSSYVMCKPMSPTTAQELAEAYEERVFQRFGASSMIRHDQDPIFVGEMFRCFRELLGSKQRATLGYRPQANGQQERSVQTVIRNVRAYVAEADQSDWDDHAERLMFALNTSLDATRLDILLRPWITILP</sequence>
<comment type="caution">
    <text evidence="2">The sequence shown here is derived from an EMBL/GenBank/DDBJ whole genome shotgun (WGS) entry which is preliminary data.</text>
</comment>
<feature type="domain" description="Integrase catalytic" evidence="1">
    <location>
        <begin position="148"/>
        <end position="309"/>
    </location>
</feature>